<proteinExistence type="predicted"/>
<dbReference type="SUPFAM" id="SSF51412">
    <property type="entry name" value="Inosine monophosphate dehydrogenase (IMPDH)"/>
    <property type="match status" value="1"/>
</dbReference>
<evidence type="ECO:0000313" key="4">
    <source>
        <dbReference type="EMBL" id="WXK38445.1"/>
    </source>
</evidence>
<evidence type="ECO:0000256" key="3">
    <source>
        <dbReference type="ARBA" id="ARBA00023002"/>
    </source>
</evidence>
<dbReference type="Proteomes" id="UP001493153">
    <property type="component" value="Chromosome"/>
</dbReference>
<keyword evidence="5" id="KW-1185">Reference proteome</keyword>
<dbReference type="PANTHER" id="PTHR32332">
    <property type="entry name" value="2-NITROPROPANE DIOXYGENASE"/>
    <property type="match status" value="1"/>
</dbReference>
<keyword evidence="2" id="KW-0288">FMN</keyword>
<organism evidence="4 5">
    <name type="scientific">Mycetohabitans rhizoxinica</name>
    <dbReference type="NCBI Taxonomy" id="412963"/>
    <lineage>
        <taxon>Bacteria</taxon>
        <taxon>Pseudomonadati</taxon>
        <taxon>Pseudomonadota</taxon>
        <taxon>Betaproteobacteria</taxon>
        <taxon>Burkholderiales</taxon>
        <taxon>Burkholderiaceae</taxon>
        <taxon>Mycetohabitans</taxon>
    </lineage>
</organism>
<dbReference type="EMBL" id="CP062176">
    <property type="protein sequence ID" value="WXK38445.1"/>
    <property type="molecule type" value="Genomic_DNA"/>
</dbReference>
<gene>
    <name evidence="4" type="ORF">IHE29_03785</name>
</gene>
<evidence type="ECO:0000256" key="2">
    <source>
        <dbReference type="ARBA" id="ARBA00022643"/>
    </source>
</evidence>
<dbReference type="InterPro" id="IPR013785">
    <property type="entry name" value="Aldolase_TIM"/>
</dbReference>
<accession>A0ABZ2PX18</accession>
<dbReference type="GO" id="GO:0004497">
    <property type="term" value="F:monooxygenase activity"/>
    <property type="evidence" value="ECO:0007669"/>
    <property type="project" value="UniProtKB-KW"/>
</dbReference>
<evidence type="ECO:0000313" key="5">
    <source>
        <dbReference type="Proteomes" id="UP001493153"/>
    </source>
</evidence>
<dbReference type="RefSeq" id="WP_272907006.1">
    <property type="nucleotide sequence ID" value="NZ_CP062176.1"/>
</dbReference>
<dbReference type="PANTHER" id="PTHR32332:SF18">
    <property type="entry name" value="2-NITROPROPANE DIOXYGENASE"/>
    <property type="match status" value="1"/>
</dbReference>
<evidence type="ECO:0000256" key="1">
    <source>
        <dbReference type="ARBA" id="ARBA00022630"/>
    </source>
</evidence>
<reference evidence="4 5" key="1">
    <citation type="submission" date="2020-09" db="EMBL/GenBank/DDBJ databases">
        <title>Genome sequences of Mycetohabitans spp.</title>
        <authorList>
            <person name="Carter M.E."/>
            <person name="Carpenter S.C.D."/>
            <person name="Bogdanove A.J."/>
        </authorList>
    </citation>
    <scope>NUCLEOTIDE SEQUENCE [LARGE SCALE GENOMIC DNA]</scope>
    <source>
        <strain evidence="4 5">B12</strain>
    </source>
</reference>
<sequence>MVQPGLGAMPPRAMCHGVFLTKIKVCHPRLPHTAILGALPPSSRGSTVLVQNVVCKRLRIKGRTLLPIVQGGMGVGVSAHRLAGTVASLGAVGTISSVDLRRHHPDLMEQSRRSRDRQLIDSLNLEALRREVVAALQLASGNGLVAVNVMRAVSSYASYVTQACESGAGAVVVGAGLPLDLPELTADFPNVALIPILSDARGIGLVLKKWMRRNRLPDAIVIENPRYAAGHLGAPTLDGLDHPNYASQQVLEGARELFKTLGLEAENIPLIVAGGIHRHEQVRHLLDLGASAVQLGTAFAVTEEGDAHPNFKKVLAEAKPEDIVTFMSVAGLPARAVRTPWLASYLEKEQKLQRAAKPRRCTVGFDCLQQCGLRDGIGKHGQFCIDMRLAHALSGNIERGLFFRGSETLPFGHAIRPVRELLDYLLGGATQARAGDRGCHLFGAGTTVHPNGCPTGTLLRPSLSSVRKDQSAQ</sequence>
<keyword evidence="3" id="KW-0560">Oxidoreductase</keyword>
<protein>
    <submittedName>
        <fullName evidence="4">Nitronate monooxygenase</fullName>
    </submittedName>
</protein>
<name>A0ABZ2PX18_9BURK</name>
<keyword evidence="1" id="KW-0285">Flavoprotein</keyword>
<dbReference type="Pfam" id="PF03060">
    <property type="entry name" value="NMO"/>
    <property type="match status" value="1"/>
</dbReference>
<keyword evidence="4" id="KW-0503">Monooxygenase</keyword>
<dbReference type="Gene3D" id="3.20.20.70">
    <property type="entry name" value="Aldolase class I"/>
    <property type="match status" value="1"/>
</dbReference>
<dbReference type="CDD" id="cd04730">
    <property type="entry name" value="NPD_like"/>
    <property type="match status" value="1"/>
</dbReference>
<dbReference type="InterPro" id="IPR004136">
    <property type="entry name" value="NMO"/>
</dbReference>